<feature type="domain" description="Nudix hydrolase" evidence="3">
    <location>
        <begin position="4"/>
        <end position="154"/>
    </location>
</feature>
<evidence type="ECO:0000259" key="3">
    <source>
        <dbReference type="PROSITE" id="PS51462"/>
    </source>
</evidence>
<gene>
    <name evidence="4" type="ORF">JK636_01990</name>
</gene>
<dbReference type="SUPFAM" id="SSF55811">
    <property type="entry name" value="Nudix"/>
    <property type="match status" value="1"/>
</dbReference>
<evidence type="ECO:0000313" key="5">
    <source>
        <dbReference type="Proteomes" id="UP000632377"/>
    </source>
</evidence>
<evidence type="ECO:0000256" key="2">
    <source>
        <dbReference type="ARBA" id="ARBA00022801"/>
    </source>
</evidence>
<proteinExistence type="inferred from homology"/>
<accession>A0ABS1T5C5</accession>
<dbReference type="Proteomes" id="UP000632377">
    <property type="component" value="Unassembled WGS sequence"/>
</dbReference>
<evidence type="ECO:0000313" key="4">
    <source>
        <dbReference type="EMBL" id="MBL4934525.1"/>
    </source>
</evidence>
<dbReference type="PROSITE" id="PS00893">
    <property type="entry name" value="NUDIX_BOX"/>
    <property type="match status" value="1"/>
</dbReference>
<dbReference type="PROSITE" id="PS51462">
    <property type="entry name" value="NUDIX"/>
    <property type="match status" value="1"/>
</dbReference>
<evidence type="ECO:0000256" key="1">
    <source>
        <dbReference type="ARBA" id="ARBA00005582"/>
    </source>
</evidence>
<reference evidence="4 5" key="1">
    <citation type="submission" date="2021-01" db="EMBL/GenBank/DDBJ databases">
        <title>Genome public.</title>
        <authorList>
            <person name="Liu C."/>
            <person name="Sun Q."/>
        </authorList>
    </citation>
    <scope>NUCLEOTIDE SEQUENCE [LARGE SCALE GENOMIC DNA]</scope>
    <source>
        <strain evidence="4 5">YIM B02515</strain>
    </source>
</reference>
<keyword evidence="5" id="KW-1185">Reference proteome</keyword>
<dbReference type="InterPro" id="IPR000086">
    <property type="entry name" value="NUDIX_hydrolase_dom"/>
</dbReference>
<dbReference type="CDD" id="cd02883">
    <property type="entry name" value="NUDIX_Hydrolase"/>
    <property type="match status" value="1"/>
</dbReference>
<dbReference type="PANTHER" id="PTHR43736">
    <property type="entry name" value="ADP-RIBOSE PYROPHOSPHATASE"/>
    <property type="match status" value="1"/>
</dbReference>
<protein>
    <submittedName>
        <fullName evidence="4">NUDIX domain-containing protein</fullName>
    </submittedName>
</protein>
<dbReference type="PANTHER" id="PTHR43736:SF1">
    <property type="entry name" value="DIHYDRONEOPTERIN TRIPHOSPHATE DIPHOSPHATASE"/>
    <property type="match status" value="1"/>
</dbReference>
<comment type="caution">
    <text evidence="4">The sequence shown here is derived from an EMBL/GenBank/DDBJ whole genome shotgun (WGS) entry which is preliminary data.</text>
</comment>
<comment type="similarity">
    <text evidence="1">Belongs to the Nudix hydrolase family.</text>
</comment>
<dbReference type="EMBL" id="JAESWC010000001">
    <property type="protein sequence ID" value="MBL4934525.1"/>
    <property type="molecule type" value="Genomic_DNA"/>
</dbReference>
<organism evidence="4 5">
    <name type="scientific">Clostridium rhizosphaerae</name>
    <dbReference type="NCBI Taxonomy" id="2803861"/>
    <lineage>
        <taxon>Bacteria</taxon>
        <taxon>Bacillati</taxon>
        <taxon>Bacillota</taxon>
        <taxon>Clostridia</taxon>
        <taxon>Eubacteriales</taxon>
        <taxon>Clostridiaceae</taxon>
        <taxon>Clostridium</taxon>
    </lineage>
</organism>
<sequence>MEVFAKPAVGAIIEKVSNDKRYILIQDRNKNNDDIETGMIELPAGKIREYENIFDALRREVWEETGLNITEIEGEEAKVCSFDSGYETISYLPFCSTQNLSGGYSIILQTFICHAEGELLKQTNETINIRWALLSEVEAILKTNPEKFYPMHINSLRKYIAKTSIK</sequence>
<keyword evidence="2" id="KW-0378">Hydrolase</keyword>
<dbReference type="Gene3D" id="3.90.79.10">
    <property type="entry name" value="Nucleoside Triphosphate Pyrophosphohydrolase"/>
    <property type="match status" value="1"/>
</dbReference>
<name>A0ABS1T5C5_9CLOT</name>
<dbReference type="InterPro" id="IPR015797">
    <property type="entry name" value="NUDIX_hydrolase-like_dom_sf"/>
</dbReference>
<dbReference type="Pfam" id="PF00293">
    <property type="entry name" value="NUDIX"/>
    <property type="match status" value="1"/>
</dbReference>
<dbReference type="InterPro" id="IPR020084">
    <property type="entry name" value="NUDIX_hydrolase_CS"/>
</dbReference>